<feature type="compositionally biased region" description="Low complexity" evidence="1">
    <location>
        <begin position="23"/>
        <end position="43"/>
    </location>
</feature>
<gene>
    <name evidence="2" type="ORF">SAMN02745887_01896</name>
</gene>
<reference evidence="2 3" key="1">
    <citation type="submission" date="2016-11" db="EMBL/GenBank/DDBJ databases">
        <authorList>
            <person name="Jaros S."/>
            <person name="Januszkiewicz K."/>
            <person name="Wedrychowicz H."/>
        </authorList>
    </citation>
    <scope>NUCLEOTIDE SEQUENCE [LARGE SCALE GENOMIC DNA]</scope>
    <source>
        <strain evidence="2 3">DSM 18899</strain>
    </source>
</reference>
<feature type="region of interest" description="Disordered" evidence="1">
    <location>
        <begin position="1"/>
        <end position="65"/>
    </location>
</feature>
<protein>
    <recommendedName>
        <fullName evidence="4">DUF5610 domain-containing protein</fullName>
    </recommendedName>
</protein>
<dbReference type="AlphaFoldDB" id="A0A1K2HI34"/>
<dbReference type="OrthoDB" id="49105at2"/>
<dbReference type="Proteomes" id="UP000186513">
    <property type="component" value="Unassembled WGS sequence"/>
</dbReference>
<organism evidence="2 3">
    <name type="scientific">Chitinimonas taiwanensis DSM 18899</name>
    <dbReference type="NCBI Taxonomy" id="1121279"/>
    <lineage>
        <taxon>Bacteria</taxon>
        <taxon>Pseudomonadati</taxon>
        <taxon>Pseudomonadota</taxon>
        <taxon>Betaproteobacteria</taxon>
        <taxon>Neisseriales</taxon>
        <taxon>Chitinibacteraceae</taxon>
        <taxon>Chitinimonas</taxon>
    </lineage>
</organism>
<dbReference type="EMBL" id="FPKR01000006">
    <property type="protein sequence ID" value="SFZ76161.1"/>
    <property type="molecule type" value="Genomic_DNA"/>
</dbReference>
<sequence length="219" mass="23250">MTNPLSNSGKPTLPPSTSRSEARSPNSNAAAPAKPTASSQAAQDTVSLGQGRGTDSALTYADPRSILREERPDLASLLEQSERDVAAFMLQLRGIIDEQGLEWNKVFRGEQKLTASVEEIEAAKAAIAEDGEWGVRKTAERILNFALGTSGGDASKLDKLRAAIQDGFDQAREALGGQLPPISEDTYAAVMAELDRWGQEGMPTGPVSLAPKTQDEAAN</sequence>
<name>A0A1K2HI34_9NEIS</name>
<evidence type="ECO:0000256" key="1">
    <source>
        <dbReference type="SAM" id="MobiDB-lite"/>
    </source>
</evidence>
<evidence type="ECO:0008006" key="4">
    <source>
        <dbReference type="Google" id="ProtNLM"/>
    </source>
</evidence>
<feature type="region of interest" description="Disordered" evidence="1">
    <location>
        <begin position="198"/>
        <end position="219"/>
    </location>
</feature>
<evidence type="ECO:0000313" key="3">
    <source>
        <dbReference type="Proteomes" id="UP000186513"/>
    </source>
</evidence>
<evidence type="ECO:0000313" key="2">
    <source>
        <dbReference type="EMBL" id="SFZ76161.1"/>
    </source>
</evidence>
<keyword evidence="3" id="KW-1185">Reference proteome</keyword>
<dbReference type="STRING" id="1121279.SAMN02745887_01896"/>
<dbReference type="RefSeq" id="WP_072428397.1">
    <property type="nucleotide sequence ID" value="NZ_FPKR01000006.1"/>
</dbReference>
<feature type="compositionally biased region" description="Polar residues" evidence="1">
    <location>
        <begin position="1"/>
        <end position="10"/>
    </location>
</feature>
<accession>A0A1K2HI34</accession>
<proteinExistence type="predicted"/>